<name>A0A1B5L5L9_USTVR</name>
<gene>
    <name evidence="1" type="ORF">UVI_02059650</name>
</gene>
<protein>
    <submittedName>
        <fullName evidence="1">Uncharacterized protein</fullName>
    </submittedName>
</protein>
<comment type="caution">
    <text evidence="1">The sequence shown here is derived from an EMBL/GenBank/DDBJ whole genome shotgun (WGS) entry which is preliminary data.</text>
</comment>
<sequence length="77" mass="8495">MECAGRDGAAVREPIVLASSRGFGCRVNLLKREFARAANDSVTEHGVLLAALKMQPVTMQDAVYRLGHKRQRDVAER</sequence>
<accession>A0A1B5L5L9</accession>
<dbReference type="Proteomes" id="UP000054053">
    <property type="component" value="Unassembled WGS sequence"/>
</dbReference>
<dbReference type="AlphaFoldDB" id="A0A1B5L5L9"/>
<proteinExistence type="predicted"/>
<evidence type="ECO:0000313" key="2">
    <source>
        <dbReference type="Proteomes" id="UP000054053"/>
    </source>
</evidence>
<organism evidence="1 2">
    <name type="scientific">Ustilaginoidea virens</name>
    <name type="common">Rice false smut fungus</name>
    <name type="synonym">Villosiclava virens</name>
    <dbReference type="NCBI Taxonomy" id="1159556"/>
    <lineage>
        <taxon>Eukaryota</taxon>
        <taxon>Fungi</taxon>
        <taxon>Dikarya</taxon>
        <taxon>Ascomycota</taxon>
        <taxon>Pezizomycotina</taxon>
        <taxon>Sordariomycetes</taxon>
        <taxon>Hypocreomycetidae</taxon>
        <taxon>Hypocreales</taxon>
        <taxon>Clavicipitaceae</taxon>
        <taxon>Ustilaginoidea</taxon>
    </lineage>
</organism>
<evidence type="ECO:0000313" key="1">
    <source>
        <dbReference type="EMBL" id="GAO18838.1"/>
    </source>
</evidence>
<dbReference type="EMBL" id="BBTG02000060">
    <property type="protein sequence ID" value="GAO18838.1"/>
    <property type="molecule type" value="Genomic_DNA"/>
</dbReference>
<reference evidence="2" key="1">
    <citation type="journal article" date="2016" name="Genome Announc.">
        <title>Genome sequence of Ustilaginoidea virens IPU010, a rice pathogenic fungus causing false smut.</title>
        <authorList>
            <person name="Kumagai T."/>
            <person name="Ishii T."/>
            <person name="Terai G."/>
            <person name="Umemura M."/>
            <person name="Machida M."/>
            <person name="Asai K."/>
        </authorList>
    </citation>
    <scope>NUCLEOTIDE SEQUENCE [LARGE SCALE GENOMIC DNA]</scope>
    <source>
        <strain evidence="2">IPU010</strain>
    </source>
</reference>